<dbReference type="Proteomes" id="UP000887575">
    <property type="component" value="Unassembled WGS sequence"/>
</dbReference>
<dbReference type="AlphaFoldDB" id="A0AAF3ET57"/>
<evidence type="ECO:0000313" key="2">
    <source>
        <dbReference type="WBParaSite" id="MBELARI_LOCUS17334"/>
    </source>
</evidence>
<protein>
    <submittedName>
        <fullName evidence="2">Uncharacterized protein</fullName>
    </submittedName>
</protein>
<organism evidence="1 2">
    <name type="scientific">Mesorhabditis belari</name>
    <dbReference type="NCBI Taxonomy" id="2138241"/>
    <lineage>
        <taxon>Eukaryota</taxon>
        <taxon>Metazoa</taxon>
        <taxon>Ecdysozoa</taxon>
        <taxon>Nematoda</taxon>
        <taxon>Chromadorea</taxon>
        <taxon>Rhabditida</taxon>
        <taxon>Rhabditina</taxon>
        <taxon>Rhabditomorpha</taxon>
        <taxon>Rhabditoidea</taxon>
        <taxon>Rhabditidae</taxon>
        <taxon>Mesorhabditinae</taxon>
        <taxon>Mesorhabditis</taxon>
    </lineage>
</organism>
<dbReference type="WBParaSite" id="MBELARI_LOCUS17334">
    <property type="protein sequence ID" value="MBELARI_LOCUS17334"/>
    <property type="gene ID" value="MBELARI_LOCUS17334"/>
</dbReference>
<keyword evidence="1" id="KW-1185">Reference proteome</keyword>
<reference evidence="2" key="1">
    <citation type="submission" date="2024-02" db="UniProtKB">
        <authorList>
            <consortium name="WormBaseParasite"/>
        </authorList>
    </citation>
    <scope>IDENTIFICATION</scope>
</reference>
<sequence length="404" mass="47216">MIPFGELSPELREMVLQHVGVAEKLELMRCHQYFRDHVFKNGPFPQKVHKLTVSRVPRAPKAKMPEHDDILLEIQTTPEDFIGFMVSPHNIRKMMLFFHGNQRNLSKFQTEHKKTVFALIGKIKFCERIIIDYRVDIANQFVFDKFAQLADCLKLKRHQQRMIYDFALQAPFPVVRQFLNKLEGRVLNSCIVSLTHFDDPRCWLVRNAPDAEMVEVVKKYFENILQKPVLSDCRMFASTNFMDLYSNGLKKANNRMIWSREDTVGSFFGAVETILETGLPNDDALYVIMTGQLQCYTESILEMHATEIGGLFSFEKVGLNSIEAKYMMKLIADPKKHDCHFWNAFNWSCFDGYRDFELDFSGKAKYFYKKRIDSIGKTCVIMVSFQDILENAQMMIHLFKYLPE</sequence>
<name>A0AAF3ET57_9BILA</name>
<accession>A0AAF3ET57</accession>
<evidence type="ECO:0000313" key="1">
    <source>
        <dbReference type="Proteomes" id="UP000887575"/>
    </source>
</evidence>
<proteinExistence type="predicted"/>